<dbReference type="EMBL" id="MTAB01000032">
    <property type="protein sequence ID" value="OSI17734.1"/>
    <property type="molecule type" value="Genomic_DNA"/>
</dbReference>
<dbReference type="RefSeq" id="WP_004284714.1">
    <property type="nucleotide sequence ID" value="NZ_CP091509.1"/>
</dbReference>
<dbReference type="AlphaFoldDB" id="A0A1X3DDD4"/>
<proteinExistence type="predicted"/>
<evidence type="ECO:0000313" key="1">
    <source>
        <dbReference type="EMBL" id="OSI17734.1"/>
    </source>
</evidence>
<keyword evidence="4" id="KW-1185">Reference proteome</keyword>
<dbReference type="Proteomes" id="UP000193303">
    <property type="component" value="Unassembled WGS sequence"/>
</dbReference>
<gene>
    <name evidence="1" type="ORF">BV912_10860</name>
    <name evidence="2" type="ORF">BV913_05595</name>
</gene>
<evidence type="ECO:0000313" key="3">
    <source>
        <dbReference type="Proteomes" id="UP000193303"/>
    </source>
</evidence>
<protein>
    <submittedName>
        <fullName evidence="1">Uncharacterized protein</fullName>
    </submittedName>
</protein>
<accession>A0A1X3DDD4</accession>
<dbReference type="OrthoDB" id="8603628at2"/>
<organism evidence="1 3">
    <name type="scientific">Neisseria dumasiana</name>
    <dbReference type="NCBI Taxonomy" id="1931275"/>
    <lineage>
        <taxon>Bacteria</taxon>
        <taxon>Pseudomonadati</taxon>
        <taxon>Pseudomonadota</taxon>
        <taxon>Betaproteobacteria</taxon>
        <taxon>Neisseriales</taxon>
        <taxon>Neisseriaceae</taxon>
        <taxon>Neisseria</taxon>
    </lineage>
</organism>
<reference evidence="3" key="1">
    <citation type="submission" date="2017-01" db="EMBL/GenBank/DDBJ databases">
        <authorList>
            <person name="Mah S.A."/>
            <person name="Swanson W.J."/>
            <person name="Moy G.W."/>
            <person name="Vacquier V.D."/>
        </authorList>
    </citation>
    <scope>NUCLEOTIDE SEQUENCE [LARGE SCALE GENOMIC DNA]</scope>
    <source>
        <strain evidence="3">124861</strain>
    </source>
</reference>
<name>A0A1X3DDD4_9NEIS</name>
<evidence type="ECO:0000313" key="2">
    <source>
        <dbReference type="EMBL" id="OSI35210.1"/>
    </source>
</evidence>
<dbReference type="Proteomes" id="UP000193346">
    <property type="component" value="Unassembled WGS sequence"/>
</dbReference>
<reference evidence="1 4" key="2">
    <citation type="submission" date="2017-01" db="EMBL/GenBank/DDBJ databases">
        <authorList>
            <person name="Wolfgang W.J."/>
            <person name="Cole J."/>
            <person name="Wroblewski D."/>
            <person name="Mcginnis J."/>
            <person name="Musser K.A."/>
        </authorList>
    </citation>
    <scope>NUCLEOTIDE SEQUENCE</scope>
    <source>
        <strain evidence="1">124861</strain>
        <strain evidence="2 4">93087</strain>
    </source>
</reference>
<dbReference type="EMBL" id="MTAC01000011">
    <property type="protein sequence ID" value="OSI35210.1"/>
    <property type="molecule type" value="Genomic_DNA"/>
</dbReference>
<evidence type="ECO:0000313" key="4">
    <source>
        <dbReference type="Proteomes" id="UP000193346"/>
    </source>
</evidence>
<comment type="caution">
    <text evidence="1">The sequence shown here is derived from an EMBL/GenBank/DDBJ whole genome shotgun (WGS) entry which is preliminary data.</text>
</comment>
<sequence length="68" mass="7961">MNTYQEGLNFDKTVDFFISFDEETEEYIVDIFNAQIADKDQAYIETFECENFEEALEAAQNYKLLIAA</sequence>